<feature type="region of interest" description="Disordered" evidence="5">
    <location>
        <begin position="128"/>
        <end position="174"/>
    </location>
</feature>
<evidence type="ECO:0000256" key="2">
    <source>
        <dbReference type="ARBA" id="ARBA00022771"/>
    </source>
</evidence>
<dbReference type="Pfam" id="PF04434">
    <property type="entry name" value="SWIM"/>
    <property type="match status" value="1"/>
</dbReference>
<keyword evidence="3" id="KW-0862">Zinc</keyword>
<accession>A0A7J7ML63</accession>
<dbReference type="GO" id="GO:0008270">
    <property type="term" value="F:zinc ion binding"/>
    <property type="evidence" value="ECO:0007669"/>
    <property type="project" value="UniProtKB-KW"/>
</dbReference>
<dbReference type="EMBL" id="JACGCM010001428">
    <property type="protein sequence ID" value="KAF6155478.1"/>
    <property type="molecule type" value="Genomic_DNA"/>
</dbReference>
<dbReference type="PANTHER" id="PTHR31973:SF187">
    <property type="entry name" value="MUTATOR TRANSPOSASE MUDRA PROTEIN"/>
    <property type="match status" value="1"/>
</dbReference>
<evidence type="ECO:0000256" key="4">
    <source>
        <dbReference type="PROSITE-ProRule" id="PRU00325"/>
    </source>
</evidence>
<reference evidence="7 8" key="1">
    <citation type="journal article" date="2020" name="IScience">
        <title>Genome Sequencing of the Endangered Kingdonia uniflora (Circaeasteraceae, Ranunculales) Reveals Potential Mechanisms of Evolutionary Specialization.</title>
        <authorList>
            <person name="Sun Y."/>
            <person name="Deng T."/>
            <person name="Zhang A."/>
            <person name="Moore M.J."/>
            <person name="Landis J.B."/>
            <person name="Lin N."/>
            <person name="Zhang H."/>
            <person name="Zhang X."/>
            <person name="Huang J."/>
            <person name="Zhang X."/>
            <person name="Sun H."/>
            <person name="Wang H."/>
        </authorList>
    </citation>
    <scope>NUCLEOTIDE SEQUENCE [LARGE SCALE GENOMIC DNA]</scope>
    <source>
        <strain evidence="7">TB1705</strain>
        <tissue evidence="7">Leaf</tissue>
    </source>
</reference>
<evidence type="ECO:0000256" key="5">
    <source>
        <dbReference type="SAM" id="MobiDB-lite"/>
    </source>
</evidence>
<evidence type="ECO:0000259" key="6">
    <source>
        <dbReference type="PROSITE" id="PS50966"/>
    </source>
</evidence>
<dbReference type="AlphaFoldDB" id="A0A7J7ML63"/>
<feature type="domain" description="SWIM-type" evidence="6">
    <location>
        <begin position="413"/>
        <end position="460"/>
    </location>
</feature>
<dbReference type="SMART" id="SM00575">
    <property type="entry name" value="ZnF_PMZ"/>
    <property type="match status" value="1"/>
</dbReference>
<feature type="compositionally biased region" description="Polar residues" evidence="5">
    <location>
        <begin position="128"/>
        <end position="140"/>
    </location>
</feature>
<protein>
    <recommendedName>
        <fullName evidence="6">SWIM-type domain-containing protein</fullName>
    </recommendedName>
</protein>
<organism evidence="7 8">
    <name type="scientific">Kingdonia uniflora</name>
    <dbReference type="NCBI Taxonomy" id="39325"/>
    <lineage>
        <taxon>Eukaryota</taxon>
        <taxon>Viridiplantae</taxon>
        <taxon>Streptophyta</taxon>
        <taxon>Embryophyta</taxon>
        <taxon>Tracheophyta</taxon>
        <taxon>Spermatophyta</taxon>
        <taxon>Magnoliopsida</taxon>
        <taxon>Ranunculales</taxon>
        <taxon>Circaeasteraceae</taxon>
        <taxon>Kingdonia</taxon>
    </lineage>
</organism>
<evidence type="ECO:0000313" key="7">
    <source>
        <dbReference type="EMBL" id="KAF6155478.1"/>
    </source>
</evidence>
<evidence type="ECO:0000256" key="3">
    <source>
        <dbReference type="ARBA" id="ARBA00022833"/>
    </source>
</evidence>
<dbReference type="Proteomes" id="UP000541444">
    <property type="component" value="Unassembled WGS sequence"/>
</dbReference>
<keyword evidence="1" id="KW-0479">Metal-binding</keyword>
<keyword evidence="2 4" id="KW-0863">Zinc-finger</keyword>
<proteinExistence type="predicted"/>
<dbReference type="InterPro" id="IPR006564">
    <property type="entry name" value="Znf_PMZ"/>
</dbReference>
<dbReference type="PROSITE" id="PS50966">
    <property type="entry name" value="ZF_SWIM"/>
    <property type="match status" value="1"/>
</dbReference>
<dbReference type="InterPro" id="IPR004332">
    <property type="entry name" value="Transposase_MuDR"/>
</dbReference>
<evidence type="ECO:0000256" key="1">
    <source>
        <dbReference type="ARBA" id="ARBA00022723"/>
    </source>
</evidence>
<dbReference type="InterPro" id="IPR007527">
    <property type="entry name" value="Znf_SWIM"/>
</dbReference>
<dbReference type="Pfam" id="PF03108">
    <property type="entry name" value="DBD_Tnp_Mut"/>
    <property type="match status" value="1"/>
</dbReference>
<sequence>MNGVQLYTIVHFGGDIVRPKIGSVVSYVGVSTKLTSLRAHSSYEDFVTLLEETRKIRCEDCKLYNFVHGCTCAISSVQDFTVMINMHKTNPGTPFHIWIVNDLKVHSQNSQNFIFDFCSSGKGLSTTKDTGSGRGLSTTKAGVPLRHNSFPDPEPEYRGYPETNGRGLNPRRFRPFVDDENDSFETIRTDVPPSNEPTEFRFEPHPEQVKDLLDSRFKSAAYTEDPYDFSKELNIGDLYRDRIKLKNHIRAYTVVNKFNLEHVMSNEYKIVVRCKGHKCSWRIYATRHPRIINVVPKVFPFAIHTFCTFHISNNIKTTLESTMITFRMAAEALTNIDFDKHMNAIRNADPVGLQYILGIPKETWSNLYIPMSRYGVAYTNHVESWNNVILKVKDLPIHVFIEELRRICSEMFYTFREEAEKSQARLTPWATDHYGTCSCRWWQTMGIPCEHGVRALGLANVDPTTCVYEYYTNNTYKVVYEPIWIPIRGIEQWKILKTDPRVRAPIPAVRVGRPLLENSSFV</sequence>
<evidence type="ECO:0000313" key="8">
    <source>
        <dbReference type="Proteomes" id="UP000541444"/>
    </source>
</evidence>
<comment type="caution">
    <text evidence="7">The sequence shown here is derived from an EMBL/GenBank/DDBJ whole genome shotgun (WGS) entry which is preliminary data.</text>
</comment>
<dbReference type="PANTHER" id="PTHR31973">
    <property type="entry name" value="POLYPROTEIN, PUTATIVE-RELATED"/>
    <property type="match status" value="1"/>
</dbReference>
<name>A0A7J7ML63_9MAGN</name>
<keyword evidence="8" id="KW-1185">Reference proteome</keyword>
<gene>
    <name evidence="7" type="ORF">GIB67_020004</name>
</gene>